<evidence type="ECO:0000313" key="15">
    <source>
        <dbReference type="Proteomes" id="UP000178880"/>
    </source>
</evidence>
<evidence type="ECO:0000256" key="5">
    <source>
        <dbReference type="ARBA" id="ARBA00022801"/>
    </source>
</evidence>
<organism evidence="14 15">
    <name type="scientific">Candidatus Liptonbacteria bacterium RIFCSPLOWO2_01_FULL_52_25</name>
    <dbReference type="NCBI Taxonomy" id="1798650"/>
    <lineage>
        <taxon>Bacteria</taxon>
        <taxon>Candidatus Liptoniibacteriota</taxon>
    </lineage>
</organism>
<dbReference type="InterPro" id="IPR007694">
    <property type="entry name" value="DNA_helicase_DnaB-like_C"/>
</dbReference>
<dbReference type="AlphaFoldDB" id="A0A1G2CEF7"/>
<feature type="domain" description="SF4 helicase" evidence="13">
    <location>
        <begin position="179"/>
        <end position="446"/>
    </location>
</feature>
<evidence type="ECO:0000256" key="2">
    <source>
        <dbReference type="ARBA" id="ARBA00022515"/>
    </source>
</evidence>
<dbReference type="InterPro" id="IPR036185">
    <property type="entry name" value="DNA_heli_DnaB-like_N_sf"/>
</dbReference>
<dbReference type="CDD" id="cd00984">
    <property type="entry name" value="DnaB_C"/>
    <property type="match status" value="1"/>
</dbReference>
<comment type="similarity">
    <text evidence="1 12">Belongs to the helicase family. DnaB subfamily.</text>
</comment>
<dbReference type="FunFam" id="1.10.860.10:FF:000001">
    <property type="entry name" value="Replicative DNA helicase"/>
    <property type="match status" value="1"/>
</dbReference>
<dbReference type="GO" id="GO:0003677">
    <property type="term" value="F:DNA binding"/>
    <property type="evidence" value="ECO:0007669"/>
    <property type="project" value="UniProtKB-UniRule"/>
</dbReference>
<dbReference type="PANTHER" id="PTHR30153:SF2">
    <property type="entry name" value="REPLICATIVE DNA HELICASE"/>
    <property type="match status" value="1"/>
</dbReference>
<evidence type="ECO:0000256" key="8">
    <source>
        <dbReference type="ARBA" id="ARBA00023125"/>
    </source>
</evidence>
<evidence type="ECO:0000256" key="10">
    <source>
        <dbReference type="ARBA" id="ARBA00048954"/>
    </source>
</evidence>
<dbReference type="Proteomes" id="UP000178880">
    <property type="component" value="Unassembled WGS sequence"/>
</dbReference>
<evidence type="ECO:0000256" key="9">
    <source>
        <dbReference type="ARBA" id="ARBA00023235"/>
    </source>
</evidence>
<dbReference type="InterPro" id="IPR016136">
    <property type="entry name" value="DNA_helicase_N/primase_C"/>
</dbReference>
<keyword evidence="7 12" id="KW-0067">ATP-binding</keyword>
<evidence type="ECO:0000256" key="11">
    <source>
        <dbReference type="NCBIfam" id="TIGR00665"/>
    </source>
</evidence>
<comment type="caution">
    <text evidence="14">The sequence shown here is derived from an EMBL/GenBank/DDBJ whole genome shotgun (WGS) entry which is preliminary data.</text>
</comment>
<dbReference type="Gene3D" id="3.40.50.300">
    <property type="entry name" value="P-loop containing nucleotide triphosphate hydrolases"/>
    <property type="match status" value="1"/>
</dbReference>
<dbReference type="GO" id="GO:1990077">
    <property type="term" value="C:primosome complex"/>
    <property type="evidence" value="ECO:0007669"/>
    <property type="project" value="UniProtKB-UniRule"/>
</dbReference>
<evidence type="ECO:0000256" key="7">
    <source>
        <dbReference type="ARBA" id="ARBA00022840"/>
    </source>
</evidence>
<dbReference type="SUPFAM" id="SSF48024">
    <property type="entry name" value="N-terminal domain of DnaB helicase"/>
    <property type="match status" value="1"/>
</dbReference>
<dbReference type="NCBIfam" id="TIGR00665">
    <property type="entry name" value="DnaB"/>
    <property type="match status" value="1"/>
</dbReference>
<dbReference type="STRING" id="1798650.A2945_03015"/>
<dbReference type="GO" id="GO:0006269">
    <property type="term" value="P:DNA replication, synthesis of primer"/>
    <property type="evidence" value="ECO:0007669"/>
    <property type="project" value="UniProtKB-UniRule"/>
</dbReference>
<keyword evidence="6 12" id="KW-0347">Helicase</keyword>
<dbReference type="GO" id="GO:0043139">
    <property type="term" value="F:5'-3' DNA helicase activity"/>
    <property type="evidence" value="ECO:0007669"/>
    <property type="project" value="UniProtKB-EC"/>
</dbReference>
<dbReference type="InterPro" id="IPR007693">
    <property type="entry name" value="DNA_helicase_DnaB-like_N"/>
</dbReference>
<comment type="function">
    <text evidence="12">The main replicative DNA helicase, it participates in initiation and elongation during chromosome replication. Travels ahead of the DNA replisome, separating dsDNA into templates for DNA synthesis. A processive ATP-dependent 5'-3' DNA helicase it has DNA-dependent ATPase activity.</text>
</comment>
<sequence length="454" mass="50710">MSKKSQLKIPPQNLEAEQAVLGSILIDKNAIFRVADVLVSKDFYSPANEKIYETMLELYEKRQPIDLLTLTSRLKENDVLKEIGGSSYLADLTNQVATASHVADYAKSVKEKKVLRDLIVASTEITEGVFGPSQEIEDLLDDIEQKILSISQKSLPTNFSPLKDELKNAYERIDKLHSGGAKLRGIPTGFRALDNKLSGLQKSDFVVLGARPSSGKTAFALDIARNAAKAGHSVGIFSLEMAREQVIDRIISAESQVPLWHILTGRIQDDTEFEMIQGALDRLSTAKLFIDDTPSLNIMQMRSMARRLQVEHGLDLLIVDYLQLIRPRTNSDNMVQQVTEISRNLKALSRELKVPLLAVSQLSRGVEQRDHKIPRLSDLRDSGSIEQDADVVMFIYRKDKDQNDPNTATENSTQILIAKHRNGPIGEIDLAFDAERVTFKNIDSRYASQEVGVL</sequence>
<reference evidence="14 15" key="1">
    <citation type="journal article" date="2016" name="Nat. Commun.">
        <title>Thousands of microbial genomes shed light on interconnected biogeochemical processes in an aquifer system.</title>
        <authorList>
            <person name="Anantharaman K."/>
            <person name="Brown C.T."/>
            <person name="Hug L.A."/>
            <person name="Sharon I."/>
            <person name="Castelle C.J."/>
            <person name="Probst A.J."/>
            <person name="Thomas B.C."/>
            <person name="Singh A."/>
            <person name="Wilkins M.J."/>
            <person name="Karaoz U."/>
            <person name="Brodie E.L."/>
            <person name="Williams K.H."/>
            <person name="Hubbard S.S."/>
            <person name="Banfield J.F."/>
        </authorList>
    </citation>
    <scope>NUCLEOTIDE SEQUENCE [LARGE SCALE GENOMIC DNA]</scope>
</reference>
<dbReference type="InterPro" id="IPR007692">
    <property type="entry name" value="DNA_helicase_DnaB"/>
</dbReference>
<dbReference type="SMART" id="SM00382">
    <property type="entry name" value="AAA"/>
    <property type="match status" value="1"/>
</dbReference>
<name>A0A1G2CEF7_9BACT</name>
<keyword evidence="4 12" id="KW-0547">Nucleotide-binding</keyword>
<keyword evidence="8 12" id="KW-0238">DNA-binding</keyword>
<dbReference type="InterPro" id="IPR003593">
    <property type="entry name" value="AAA+_ATPase"/>
</dbReference>
<gene>
    <name evidence="14" type="ORF">A2945_03015</name>
</gene>
<dbReference type="PANTHER" id="PTHR30153">
    <property type="entry name" value="REPLICATIVE DNA HELICASE DNAB"/>
    <property type="match status" value="1"/>
</dbReference>
<evidence type="ECO:0000256" key="12">
    <source>
        <dbReference type="RuleBase" id="RU362085"/>
    </source>
</evidence>
<keyword evidence="3 12" id="KW-0235">DNA replication</keyword>
<dbReference type="GO" id="GO:0005829">
    <property type="term" value="C:cytosol"/>
    <property type="evidence" value="ECO:0007669"/>
    <property type="project" value="TreeGrafter"/>
</dbReference>
<dbReference type="EC" id="5.6.2.3" evidence="11 12"/>
<dbReference type="PROSITE" id="PS51199">
    <property type="entry name" value="SF4_HELICASE"/>
    <property type="match status" value="1"/>
</dbReference>
<evidence type="ECO:0000256" key="4">
    <source>
        <dbReference type="ARBA" id="ARBA00022741"/>
    </source>
</evidence>
<evidence type="ECO:0000313" key="14">
    <source>
        <dbReference type="EMBL" id="OGY99591.1"/>
    </source>
</evidence>
<dbReference type="GO" id="GO:0005524">
    <property type="term" value="F:ATP binding"/>
    <property type="evidence" value="ECO:0007669"/>
    <property type="project" value="UniProtKB-UniRule"/>
</dbReference>
<accession>A0A1G2CEF7</accession>
<dbReference type="InterPro" id="IPR027417">
    <property type="entry name" value="P-loop_NTPase"/>
</dbReference>
<evidence type="ECO:0000256" key="3">
    <source>
        <dbReference type="ARBA" id="ARBA00022705"/>
    </source>
</evidence>
<keyword evidence="9" id="KW-0413">Isomerase</keyword>
<keyword evidence="5 12" id="KW-0378">Hydrolase</keyword>
<dbReference type="Pfam" id="PF03796">
    <property type="entry name" value="DnaB_C"/>
    <property type="match status" value="1"/>
</dbReference>
<dbReference type="SUPFAM" id="SSF52540">
    <property type="entry name" value="P-loop containing nucleoside triphosphate hydrolases"/>
    <property type="match status" value="1"/>
</dbReference>
<evidence type="ECO:0000259" key="13">
    <source>
        <dbReference type="PROSITE" id="PS51199"/>
    </source>
</evidence>
<dbReference type="EMBL" id="MHLA01000014">
    <property type="protein sequence ID" value="OGY99591.1"/>
    <property type="molecule type" value="Genomic_DNA"/>
</dbReference>
<evidence type="ECO:0000256" key="6">
    <source>
        <dbReference type="ARBA" id="ARBA00022806"/>
    </source>
</evidence>
<proteinExistence type="inferred from homology"/>
<dbReference type="GO" id="GO:0016887">
    <property type="term" value="F:ATP hydrolysis activity"/>
    <property type="evidence" value="ECO:0007669"/>
    <property type="project" value="RHEA"/>
</dbReference>
<dbReference type="Gene3D" id="1.10.860.10">
    <property type="entry name" value="DNAb Helicase, Chain A"/>
    <property type="match status" value="1"/>
</dbReference>
<evidence type="ECO:0000256" key="1">
    <source>
        <dbReference type="ARBA" id="ARBA00008428"/>
    </source>
</evidence>
<dbReference type="Pfam" id="PF00772">
    <property type="entry name" value="DnaB"/>
    <property type="match status" value="1"/>
</dbReference>
<protein>
    <recommendedName>
        <fullName evidence="11 12">Replicative DNA helicase</fullName>
        <ecNumber evidence="11 12">5.6.2.3</ecNumber>
    </recommendedName>
</protein>
<comment type="catalytic activity">
    <reaction evidence="10 12">
        <text>ATP + H2O = ADP + phosphate + H(+)</text>
        <dbReference type="Rhea" id="RHEA:13065"/>
        <dbReference type="ChEBI" id="CHEBI:15377"/>
        <dbReference type="ChEBI" id="CHEBI:15378"/>
        <dbReference type="ChEBI" id="CHEBI:30616"/>
        <dbReference type="ChEBI" id="CHEBI:43474"/>
        <dbReference type="ChEBI" id="CHEBI:456216"/>
        <dbReference type="EC" id="5.6.2.3"/>
    </reaction>
</comment>
<keyword evidence="2 12" id="KW-0639">Primosome</keyword>